<keyword evidence="3" id="KW-1185">Reference proteome</keyword>
<feature type="domain" description="Gfo/Idh/MocA-like oxidoreductase N-terminal" evidence="1">
    <location>
        <begin position="5"/>
        <end position="136"/>
    </location>
</feature>
<dbReference type="Gene3D" id="3.30.360.10">
    <property type="entry name" value="Dihydrodipicolinate Reductase, domain 2"/>
    <property type="match status" value="1"/>
</dbReference>
<dbReference type="Gene3D" id="3.40.50.720">
    <property type="entry name" value="NAD(P)-binding Rossmann-like Domain"/>
    <property type="match status" value="1"/>
</dbReference>
<dbReference type="Pfam" id="PF01408">
    <property type="entry name" value="GFO_IDH_MocA"/>
    <property type="match status" value="1"/>
</dbReference>
<dbReference type="EC" id="1.-.-.-" evidence="2"/>
<dbReference type="InterPro" id="IPR051450">
    <property type="entry name" value="Gfo/Idh/MocA_Oxidoreductases"/>
</dbReference>
<organism evidence="2 3">
    <name type="scientific">Legionella clemsonensis</name>
    <dbReference type="NCBI Taxonomy" id="1867846"/>
    <lineage>
        <taxon>Bacteria</taxon>
        <taxon>Pseudomonadati</taxon>
        <taxon>Pseudomonadota</taxon>
        <taxon>Gammaproteobacteria</taxon>
        <taxon>Legionellales</taxon>
        <taxon>Legionellaceae</taxon>
        <taxon>Legionella</taxon>
    </lineage>
</organism>
<dbReference type="PANTHER" id="PTHR43377">
    <property type="entry name" value="BILIVERDIN REDUCTASE A"/>
    <property type="match status" value="1"/>
</dbReference>
<sequence>MISTIAVVGLGQMGTSYTRHASTIADKVICFDYDENQRATFKDRIQSFHNPFDGLNECNVNTETIRIVDDLDLVWKYDPDLTIITTHKDSHCFYSCLAMKNNSHVLTEKPLCMNLEEAKKIQAISSQLEKKVFIGFSLHATPAFIKLKEHLSVNKKGKIKLYQVYRIGAVPEDYMDSVSVRFDLLSHDTDFCLQLFKFPQHTRVNEVDARSCNKLWQYDGFEVEMIGRMPITHPNGFEYGYKLIYQDGNYLEFSSKQSNSLFMKNVRNNIIDIIPLEITSPCKMILEKSVNSIIKDSYECYLNHELSILKGVNCMAMLSHDHKSGIDD</sequence>
<keyword evidence="2" id="KW-0560">Oxidoreductase</keyword>
<evidence type="ECO:0000259" key="1">
    <source>
        <dbReference type="Pfam" id="PF01408"/>
    </source>
</evidence>
<dbReference type="GO" id="GO:0016491">
    <property type="term" value="F:oxidoreductase activity"/>
    <property type="evidence" value="ECO:0007669"/>
    <property type="project" value="UniProtKB-KW"/>
</dbReference>
<dbReference type="InterPro" id="IPR036291">
    <property type="entry name" value="NAD(P)-bd_dom_sf"/>
</dbReference>
<protein>
    <submittedName>
        <fullName evidence="2">Oxidoreductase YteT</fullName>
        <ecNumber evidence="2">1.-.-.-</ecNumber>
    </submittedName>
</protein>
<dbReference type="SUPFAM" id="SSF51735">
    <property type="entry name" value="NAD(P)-binding Rossmann-fold domains"/>
    <property type="match status" value="1"/>
</dbReference>
<dbReference type="RefSeq" id="WP_094091677.1">
    <property type="nucleotide sequence ID" value="NZ_CP016397.1"/>
</dbReference>
<name>A0A222P4U0_9GAMM</name>
<dbReference type="Proteomes" id="UP000201728">
    <property type="component" value="Chromosome"/>
</dbReference>
<proteinExistence type="predicted"/>
<gene>
    <name evidence="2" type="primary">yteT</name>
    <name evidence="2" type="ORF">clem_11610</name>
</gene>
<accession>A0A222P4U0</accession>
<dbReference type="KEGG" id="lcd:clem_11610"/>
<dbReference type="PANTHER" id="PTHR43377:SF1">
    <property type="entry name" value="BILIVERDIN REDUCTASE A"/>
    <property type="match status" value="1"/>
</dbReference>
<reference evidence="2 3" key="1">
    <citation type="submission" date="2016-07" db="EMBL/GenBank/DDBJ databases">
        <authorList>
            <person name="Hassler H."/>
        </authorList>
    </citation>
    <scope>NUCLEOTIDE SEQUENCE [LARGE SCALE GENOMIC DNA]</scope>
    <source>
        <strain evidence="2 3">CDC-D5610</strain>
    </source>
</reference>
<evidence type="ECO:0000313" key="2">
    <source>
        <dbReference type="EMBL" id="ASQ46859.1"/>
    </source>
</evidence>
<dbReference type="InterPro" id="IPR000683">
    <property type="entry name" value="Gfo/Idh/MocA-like_OxRdtase_N"/>
</dbReference>
<dbReference type="OrthoDB" id="9774191at2"/>
<dbReference type="AlphaFoldDB" id="A0A222P4U0"/>
<dbReference type="GO" id="GO:0000166">
    <property type="term" value="F:nucleotide binding"/>
    <property type="evidence" value="ECO:0007669"/>
    <property type="project" value="InterPro"/>
</dbReference>
<evidence type="ECO:0000313" key="3">
    <source>
        <dbReference type="Proteomes" id="UP000201728"/>
    </source>
</evidence>
<dbReference type="EMBL" id="CP016397">
    <property type="protein sequence ID" value="ASQ46859.1"/>
    <property type="molecule type" value="Genomic_DNA"/>
</dbReference>